<keyword evidence="1" id="KW-0175">Coiled coil</keyword>
<evidence type="ECO:0000313" key="4">
    <source>
        <dbReference type="Proteomes" id="UP001295444"/>
    </source>
</evidence>
<name>A0AAD1SLV7_PELCU</name>
<gene>
    <name evidence="3" type="ORF">PECUL_23A005915</name>
</gene>
<feature type="compositionally biased region" description="Polar residues" evidence="2">
    <location>
        <begin position="23"/>
        <end position="44"/>
    </location>
</feature>
<feature type="coiled-coil region" evidence="1">
    <location>
        <begin position="83"/>
        <end position="131"/>
    </location>
</feature>
<dbReference type="AlphaFoldDB" id="A0AAD1SLV7"/>
<protein>
    <submittedName>
        <fullName evidence="3">Uncharacterized protein</fullName>
    </submittedName>
</protein>
<dbReference type="Proteomes" id="UP001295444">
    <property type="component" value="Chromosome 06"/>
</dbReference>
<evidence type="ECO:0000313" key="3">
    <source>
        <dbReference type="EMBL" id="CAH2302257.1"/>
    </source>
</evidence>
<accession>A0AAD1SLV7</accession>
<dbReference type="EMBL" id="OW240917">
    <property type="protein sequence ID" value="CAH2302257.1"/>
    <property type="molecule type" value="Genomic_DNA"/>
</dbReference>
<organism evidence="3 4">
    <name type="scientific">Pelobates cultripes</name>
    <name type="common">Western spadefoot toad</name>
    <dbReference type="NCBI Taxonomy" id="61616"/>
    <lineage>
        <taxon>Eukaryota</taxon>
        <taxon>Metazoa</taxon>
        <taxon>Chordata</taxon>
        <taxon>Craniata</taxon>
        <taxon>Vertebrata</taxon>
        <taxon>Euteleostomi</taxon>
        <taxon>Amphibia</taxon>
        <taxon>Batrachia</taxon>
        <taxon>Anura</taxon>
        <taxon>Pelobatoidea</taxon>
        <taxon>Pelobatidae</taxon>
        <taxon>Pelobates</taxon>
    </lineage>
</organism>
<proteinExistence type="predicted"/>
<feature type="region of interest" description="Disordered" evidence="2">
    <location>
        <begin position="1"/>
        <end position="52"/>
    </location>
</feature>
<evidence type="ECO:0000256" key="2">
    <source>
        <dbReference type="SAM" id="MobiDB-lite"/>
    </source>
</evidence>
<keyword evidence="4" id="KW-1185">Reference proteome</keyword>
<evidence type="ECO:0000256" key="1">
    <source>
        <dbReference type="SAM" id="Coils"/>
    </source>
</evidence>
<sequence length="146" mass="16372">MGGGRKPRNAAVAPIFKQRTEKAQTPSWWHSPSESDTDMSSQMASVRAEAPLTRQDMKGFLADFQKSVAEELDKRLTPILEGMADLIARAQATESKMEVLQETVTVHEDELQDLREQLRILEDSNESLNNRTISGCDVCLKRCPPK</sequence>
<reference evidence="3" key="1">
    <citation type="submission" date="2022-03" db="EMBL/GenBank/DDBJ databases">
        <authorList>
            <person name="Alioto T."/>
            <person name="Alioto T."/>
            <person name="Gomez Garrido J."/>
        </authorList>
    </citation>
    <scope>NUCLEOTIDE SEQUENCE</scope>
</reference>